<protein>
    <submittedName>
        <fullName evidence="2">Uncharacterized protein</fullName>
    </submittedName>
</protein>
<accession>A0A1X0IX40</accession>
<name>A0A1X0IX40_9MYCO</name>
<dbReference type="EMBL" id="MVII01000023">
    <property type="protein sequence ID" value="ORB53615.1"/>
    <property type="molecule type" value="Genomic_DNA"/>
</dbReference>
<evidence type="ECO:0000313" key="3">
    <source>
        <dbReference type="Proteomes" id="UP000192434"/>
    </source>
</evidence>
<gene>
    <name evidence="2" type="ORF">BST43_17660</name>
</gene>
<keyword evidence="1" id="KW-0812">Transmembrane</keyword>
<sequence length="167" mass="18849">MFKNSVVLGRRLTLLLALLLVELPSVLILPILWPVLLPLLWLVLLRRVTLLRRLMIWIGLARALRVRRRGLIIGNLSPVLRLLAPIPLLRALLIGLLGRPLSARVVDRDPVVLIQRRLVDPTSVVGHLRRRSRGLKLTTIGATRITCWPGRACRIGRCARQPQHTNA</sequence>
<comment type="caution">
    <text evidence="2">The sequence shown here is derived from an EMBL/GenBank/DDBJ whole genome shotgun (WGS) entry which is preliminary data.</text>
</comment>
<proteinExistence type="predicted"/>
<keyword evidence="1" id="KW-0472">Membrane</keyword>
<keyword evidence="1" id="KW-1133">Transmembrane helix</keyword>
<reference evidence="2 3" key="1">
    <citation type="submission" date="2016-12" db="EMBL/GenBank/DDBJ databases">
        <title>The new phylogeny of genus Mycobacterium.</title>
        <authorList>
            <person name="Tortoli E."/>
            <person name="Trovato A."/>
            <person name="Cirillo D.M."/>
        </authorList>
    </citation>
    <scope>NUCLEOTIDE SEQUENCE [LARGE SCALE GENOMIC DNA]</scope>
    <source>
        <strain evidence="2 3">CCUG 66554</strain>
    </source>
</reference>
<organism evidence="2 3">
    <name type="scientific">Mycobacteroides saopaulense</name>
    <dbReference type="NCBI Taxonomy" id="1578165"/>
    <lineage>
        <taxon>Bacteria</taxon>
        <taxon>Bacillati</taxon>
        <taxon>Actinomycetota</taxon>
        <taxon>Actinomycetes</taxon>
        <taxon>Mycobacteriales</taxon>
        <taxon>Mycobacteriaceae</taxon>
        <taxon>Mycobacteroides</taxon>
    </lineage>
</organism>
<feature type="transmembrane region" description="Helical" evidence="1">
    <location>
        <begin position="79"/>
        <end position="98"/>
    </location>
</feature>
<dbReference type="AlphaFoldDB" id="A0A1X0IX40"/>
<evidence type="ECO:0000256" key="1">
    <source>
        <dbReference type="SAM" id="Phobius"/>
    </source>
</evidence>
<evidence type="ECO:0000313" key="2">
    <source>
        <dbReference type="EMBL" id="ORB53615.1"/>
    </source>
</evidence>
<dbReference type="Proteomes" id="UP000192434">
    <property type="component" value="Unassembled WGS sequence"/>
</dbReference>